<gene>
    <name evidence="2" type="ORF">DMA12_15265</name>
</gene>
<organism evidence="2 3">
    <name type="scientific">Amycolatopsis balhimycina DSM 5908</name>
    <dbReference type="NCBI Taxonomy" id="1081091"/>
    <lineage>
        <taxon>Bacteria</taxon>
        <taxon>Bacillati</taxon>
        <taxon>Actinomycetota</taxon>
        <taxon>Actinomycetes</taxon>
        <taxon>Pseudonocardiales</taxon>
        <taxon>Pseudonocardiaceae</taxon>
        <taxon>Amycolatopsis</taxon>
    </lineage>
</organism>
<dbReference type="SUPFAM" id="SSF53335">
    <property type="entry name" value="S-adenosyl-L-methionine-dependent methyltransferases"/>
    <property type="match status" value="1"/>
</dbReference>
<sequence>MRMMLDTRDIVQRYLYQFGVWEPSLTAWLTGVLRPGDVFVDVGANIGYFSLLAARIVGHTGSVVAIECSPAAGSELRGNLAANQVGNVRQVTSAVAASECVLTFYEPKKGIHSVTTSVPAGDPVFQAAAKPLSALLTAAELGAARVIKVDIEGGEYDALSGLVPVLDRTRPDLAIVVEVNEAMLARQGRTVAATTGLLTDLGFHPYRLVNSYRPSSYLVPGRPPQRVREPVTGQADLVFSRIDADTL</sequence>
<reference evidence="2 3" key="1">
    <citation type="submission" date="2018-05" db="EMBL/GenBank/DDBJ databases">
        <title>Evolution of GPA BGCs.</title>
        <authorList>
            <person name="Waglechner N."/>
            <person name="Wright G.D."/>
        </authorList>
    </citation>
    <scope>NUCLEOTIDE SEQUENCE [LARGE SCALE GENOMIC DNA]</scope>
    <source>
        <strain evidence="2 3">DSM 5908</strain>
    </source>
</reference>
<dbReference type="GO" id="GO:0032259">
    <property type="term" value="P:methylation"/>
    <property type="evidence" value="ECO:0007669"/>
    <property type="project" value="UniProtKB-KW"/>
</dbReference>
<dbReference type="InterPro" id="IPR006342">
    <property type="entry name" value="FkbM_mtfrase"/>
</dbReference>
<dbReference type="InterPro" id="IPR029063">
    <property type="entry name" value="SAM-dependent_MTases_sf"/>
</dbReference>
<dbReference type="EMBL" id="QHHU01000018">
    <property type="protein sequence ID" value="RSM44898.1"/>
    <property type="molecule type" value="Genomic_DNA"/>
</dbReference>
<comment type="caution">
    <text evidence="2">The sequence shown here is derived from an EMBL/GenBank/DDBJ whole genome shotgun (WGS) entry which is preliminary data.</text>
</comment>
<keyword evidence="2" id="KW-0489">Methyltransferase</keyword>
<dbReference type="GO" id="GO:0008168">
    <property type="term" value="F:methyltransferase activity"/>
    <property type="evidence" value="ECO:0007669"/>
    <property type="project" value="UniProtKB-KW"/>
</dbReference>
<evidence type="ECO:0000313" key="3">
    <source>
        <dbReference type="Proteomes" id="UP000286716"/>
    </source>
</evidence>
<feature type="domain" description="Methyltransferase FkbM" evidence="1">
    <location>
        <begin position="41"/>
        <end position="204"/>
    </location>
</feature>
<dbReference type="AlphaFoldDB" id="A0A428WPF0"/>
<name>A0A428WPF0_AMYBA</name>
<accession>A0A428WPF0</accession>
<protein>
    <submittedName>
        <fullName evidence="2">FkbM family methyltransferase</fullName>
    </submittedName>
</protein>
<evidence type="ECO:0000313" key="2">
    <source>
        <dbReference type="EMBL" id="RSM44898.1"/>
    </source>
</evidence>
<dbReference type="PANTHER" id="PTHR34203">
    <property type="entry name" value="METHYLTRANSFERASE, FKBM FAMILY PROTEIN"/>
    <property type="match status" value="1"/>
</dbReference>
<dbReference type="NCBIfam" id="TIGR01444">
    <property type="entry name" value="fkbM_fam"/>
    <property type="match status" value="1"/>
</dbReference>
<dbReference type="Pfam" id="PF05050">
    <property type="entry name" value="Methyltransf_21"/>
    <property type="match status" value="1"/>
</dbReference>
<evidence type="ECO:0000259" key="1">
    <source>
        <dbReference type="Pfam" id="PF05050"/>
    </source>
</evidence>
<keyword evidence="3" id="KW-1185">Reference proteome</keyword>
<dbReference type="PANTHER" id="PTHR34203:SF15">
    <property type="entry name" value="SLL1173 PROTEIN"/>
    <property type="match status" value="1"/>
</dbReference>
<dbReference type="Proteomes" id="UP000286716">
    <property type="component" value="Unassembled WGS sequence"/>
</dbReference>
<dbReference type="Gene3D" id="3.40.50.150">
    <property type="entry name" value="Vaccinia Virus protein VP39"/>
    <property type="match status" value="1"/>
</dbReference>
<proteinExistence type="predicted"/>
<dbReference type="InterPro" id="IPR052514">
    <property type="entry name" value="SAM-dependent_MTase"/>
</dbReference>
<keyword evidence="2" id="KW-0808">Transferase</keyword>